<proteinExistence type="predicted"/>
<sequence>MLAVSISPKKKKVVQVRLLSGEEIRVPVDVKSKFHEVFNAVVIHLGLRETEYFGLSLCKDGEYHFVNLDEKIHKQAPKAWKSEKGDGLDDKRLPLLTVYFRVQFYVDEVCLLREKVTRHLYYLQLKENVLNYRHLCSEERCFQLAAFALQADFGNYYPEKHQPGNYFDPREYFPAWMVGEHGQEYLFQNAPKMHKEQQDVTKNEAELKYIRESIKYPAAHNLHFYRMKKKKTDKIWNAWLGICPKGVEIYEEMKGNFKNLLSTFLWPDIEKLYFDKKKFEIRSVGRPEGRKFTYYTESDAKSKYILSICRNTHMFHLELEPKLMEIRHLQAEDKRRYRESYIYSDARDLVVNGGLVPYCAAPSTSSGRSGTGVVQRCSVISDTSSNTTSGIVSDKVTVSFDENDDNAREIIIDSPPRANVLGTPNQSRNKFTIPTRETVTNLQDYMLAAPVSSNRSPKFDNGPMDLYKSTNRSGNSPNSKTNCPHSPLSQTNSSGSYRNHLLPQQQQQQQQQQPPQPQPPPPSQQQQQQTSQSSPQAQSVTPPAPSNQQILYSNKIPLKYAITGAPQPALPQSPSPCEKPSKPISRSVSRRDSFKQHRLLHVEPETAIETPTLPTESPKTDPSANIYSLPPPLPVSHTSNKESRMLPKNMVSIPSINYSPPSSNQNLTSTTNGIDHVVAPWATSAIRPVPLDSVPSWAAANGLPPSASDKLGSTQMAGAWANSDTSVQEAWNKNLADQIASSMSTNTQWKNLPPDHSAWPADAIPSLVSNDCRGFNNVESIGPKHSLPDILRGELPSQRPNDASLLNALPTPSAVAPSSTAAVCDAGEAAFHTDTVTSQSVDKCSGGISTEHNMDPPTSQSPEQTSLEANQHQAQASPSSSQPSAQSASVIQQQQQLAVGGVTTAESEGANINQDAKPKSPTKISLKNQKEILHPELEKIRTEANRNSVPFITALFNDHSLMQNSTGSFCSTDTGTMKSTDSRHSQASNHDTDARRIVEKYFTPGYFYTAKKTLVFLPFSSLFLSLIHNFNLSLFFIPFYFQSLPFLEFPTCFSSILNSF</sequence>
<dbReference type="PRINTS" id="PR00935">
    <property type="entry name" value="BAND41"/>
</dbReference>
<dbReference type="SUPFAM" id="SSF47031">
    <property type="entry name" value="Second domain of FERM"/>
    <property type="match status" value="1"/>
</dbReference>
<dbReference type="CDD" id="cd14473">
    <property type="entry name" value="FERM_B-lobe"/>
    <property type="match status" value="1"/>
</dbReference>
<dbReference type="SMART" id="SM00295">
    <property type="entry name" value="B41"/>
    <property type="match status" value="1"/>
</dbReference>
<dbReference type="Pfam" id="PF09379">
    <property type="entry name" value="FERM_N"/>
    <property type="match status" value="1"/>
</dbReference>
<dbReference type="SUPFAM" id="SSF54236">
    <property type="entry name" value="Ubiquitin-like"/>
    <property type="match status" value="1"/>
</dbReference>
<dbReference type="Pfam" id="PF09380">
    <property type="entry name" value="FERM_C"/>
    <property type="match status" value="1"/>
</dbReference>
<dbReference type="SMART" id="SM01196">
    <property type="entry name" value="FERM_C"/>
    <property type="match status" value="1"/>
</dbReference>
<comment type="caution">
    <text evidence="3">The sequence shown here is derived from an EMBL/GenBank/DDBJ whole genome shotgun (WGS) entry which is preliminary data.</text>
</comment>
<feature type="region of interest" description="Disordered" evidence="1">
    <location>
        <begin position="452"/>
        <end position="548"/>
    </location>
</feature>
<dbReference type="InterPro" id="IPR035963">
    <property type="entry name" value="FERM_2"/>
</dbReference>
<feature type="region of interest" description="Disordered" evidence="1">
    <location>
        <begin position="836"/>
        <end position="922"/>
    </location>
</feature>
<dbReference type="InterPro" id="IPR029071">
    <property type="entry name" value="Ubiquitin-like_domsf"/>
</dbReference>
<accession>A0A812D1N1</accession>
<dbReference type="InterPro" id="IPR019749">
    <property type="entry name" value="Band_41_domain"/>
</dbReference>
<dbReference type="GO" id="GO:0035332">
    <property type="term" value="P:positive regulation of hippo signaling"/>
    <property type="evidence" value="ECO:0007669"/>
    <property type="project" value="TreeGrafter"/>
</dbReference>
<dbReference type="Gene3D" id="1.20.80.10">
    <property type="match status" value="1"/>
</dbReference>
<dbReference type="InterPro" id="IPR014352">
    <property type="entry name" value="FERM/acyl-CoA-bd_prot_sf"/>
</dbReference>
<dbReference type="Pfam" id="PF00373">
    <property type="entry name" value="FERM_M"/>
    <property type="match status" value="1"/>
</dbReference>
<reference evidence="3" key="1">
    <citation type="submission" date="2021-01" db="EMBL/GenBank/DDBJ databases">
        <authorList>
            <person name="Li R."/>
            <person name="Bekaert M."/>
        </authorList>
    </citation>
    <scope>NUCLEOTIDE SEQUENCE</scope>
    <source>
        <strain evidence="3">Farmed</strain>
    </source>
</reference>
<name>A0A812D1N1_ACAPH</name>
<dbReference type="InterPro" id="IPR018979">
    <property type="entry name" value="FERM_N"/>
</dbReference>
<dbReference type="InterPro" id="IPR041781">
    <property type="entry name" value="FRMD6-FERM_C"/>
</dbReference>
<dbReference type="CDD" id="cd13185">
    <property type="entry name" value="FERM_C_FRMD1_FRMD6"/>
    <property type="match status" value="1"/>
</dbReference>
<feature type="compositionally biased region" description="Polar residues" evidence="1">
    <location>
        <begin position="468"/>
        <end position="497"/>
    </location>
</feature>
<dbReference type="GO" id="GO:0098592">
    <property type="term" value="C:cytoplasmic side of apical plasma membrane"/>
    <property type="evidence" value="ECO:0007669"/>
    <property type="project" value="TreeGrafter"/>
</dbReference>
<dbReference type="InterPro" id="IPR019748">
    <property type="entry name" value="FERM_central"/>
</dbReference>
<evidence type="ECO:0000313" key="4">
    <source>
        <dbReference type="Proteomes" id="UP000597762"/>
    </source>
</evidence>
<dbReference type="Gene3D" id="3.10.20.90">
    <property type="entry name" value="Phosphatidylinositol 3-kinase Catalytic Subunit, Chain A, domain 1"/>
    <property type="match status" value="1"/>
</dbReference>
<dbReference type="CDD" id="cd17101">
    <property type="entry name" value="FERM_F1_PTPN13_like"/>
    <property type="match status" value="1"/>
</dbReference>
<dbReference type="EMBL" id="CAHIKZ030002310">
    <property type="protein sequence ID" value="CAE1284780.1"/>
    <property type="molecule type" value="Genomic_DNA"/>
</dbReference>
<feature type="domain" description="FERM" evidence="2">
    <location>
        <begin position="12"/>
        <end position="320"/>
    </location>
</feature>
<dbReference type="InterPro" id="IPR000299">
    <property type="entry name" value="FERM_domain"/>
</dbReference>
<evidence type="ECO:0000259" key="2">
    <source>
        <dbReference type="PROSITE" id="PS50057"/>
    </source>
</evidence>
<dbReference type="InterPro" id="IPR018980">
    <property type="entry name" value="FERM_PH-like_C"/>
</dbReference>
<feature type="compositionally biased region" description="Polar residues" evidence="1">
    <location>
        <begin position="904"/>
        <end position="914"/>
    </location>
</feature>
<evidence type="ECO:0000256" key="1">
    <source>
        <dbReference type="SAM" id="MobiDB-lite"/>
    </source>
</evidence>
<dbReference type="SUPFAM" id="SSF50729">
    <property type="entry name" value="PH domain-like"/>
    <property type="match status" value="1"/>
</dbReference>
<feature type="compositionally biased region" description="Basic and acidic residues" evidence="1">
    <location>
        <begin position="589"/>
        <end position="604"/>
    </location>
</feature>
<dbReference type="AlphaFoldDB" id="A0A812D1N1"/>
<feature type="compositionally biased region" description="Pro residues" evidence="1">
    <location>
        <begin position="514"/>
        <end position="523"/>
    </location>
</feature>
<feature type="region of interest" description="Disordered" evidence="1">
    <location>
        <begin position="790"/>
        <end position="816"/>
    </location>
</feature>
<dbReference type="InterPro" id="IPR011993">
    <property type="entry name" value="PH-like_dom_sf"/>
</dbReference>
<keyword evidence="4" id="KW-1185">Reference proteome</keyword>
<gene>
    <name evidence="3" type="ORF">SPHA_44947</name>
</gene>
<feature type="compositionally biased region" description="Polar residues" evidence="1">
    <location>
        <begin position="612"/>
        <end position="626"/>
    </location>
</feature>
<dbReference type="Gene3D" id="2.30.29.30">
    <property type="entry name" value="Pleckstrin-homology domain (PH domain)/Phosphotyrosine-binding domain (PTB)"/>
    <property type="match status" value="1"/>
</dbReference>
<feature type="compositionally biased region" description="Polar residues" evidence="1">
    <location>
        <begin position="836"/>
        <end position="870"/>
    </location>
</feature>
<dbReference type="PANTHER" id="PTHR13429">
    <property type="entry name" value="FERM DOMAIN (PROTEIN4.1-EZRIN-RADIXIN-MOESIN) FAMILY"/>
    <property type="match status" value="1"/>
</dbReference>
<dbReference type="Proteomes" id="UP000597762">
    <property type="component" value="Unassembled WGS sequence"/>
</dbReference>
<organism evidence="3 4">
    <name type="scientific">Acanthosepion pharaonis</name>
    <name type="common">Pharaoh cuttlefish</name>
    <name type="synonym">Sepia pharaonis</name>
    <dbReference type="NCBI Taxonomy" id="158019"/>
    <lineage>
        <taxon>Eukaryota</taxon>
        <taxon>Metazoa</taxon>
        <taxon>Spiralia</taxon>
        <taxon>Lophotrochozoa</taxon>
        <taxon>Mollusca</taxon>
        <taxon>Cephalopoda</taxon>
        <taxon>Coleoidea</taxon>
        <taxon>Decapodiformes</taxon>
        <taxon>Sepiida</taxon>
        <taxon>Sepiina</taxon>
        <taxon>Sepiidae</taxon>
        <taxon>Acanthosepion</taxon>
    </lineage>
</organism>
<protein>
    <recommendedName>
        <fullName evidence="2">FERM domain-containing protein</fullName>
    </recommendedName>
</protein>
<dbReference type="PANTHER" id="PTHR13429:SF5">
    <property type="entry name" value="PROTEIN EXPANDED"/>
    <property type="match status" value="1"/>
</dbReference>
<dbReference type="InterPro" id="IPR047145">
    <property type="entry name" value="FRMD6-like"/>
</dbReference>
<feature type="region of interest" description="Disordered" evidence="1">
    <location>
        <begin position="564"/>
        <end position="642"/>
    </location>
</feature>
<feature type="compositionally biased region" description="Low complexity" evidence="1">
    <location>
        <begin position="503"/>
        <end position="513"/>
    </location>
</feature>
<feature type="compositionally biased region" description="Low complexity" evidence="1">
    <location>
        <begin position="524"/>
        <end position="541"/>
    </location>
</feature>
<dbReference type="PROSITE" id="PS50057">
    <property type="entry name" value="FERM_3"/>
    <property type="match status" value="1"/>
</dbReference>
<feature type="compositionally biased region" description="Low complexity" evidence="1">
    <location>
        <begin position="871"/>
        <end position="896"/>
    </location>
</feature>
<evidence type="ECO:0000313" key="3">
    <source>
        <dbReference type="EMBL" id="CAE1284780.1"/>
    </source>
</evidence>
<dbReference type="OrthoDB" id="5957665at2759"/>